<organism evidence="1 2">
    <name type="scientific">Rhizobium deserti</name>
    <dbReference type="NCBI Taxonomy" id="2547961"/>
    <lineage>
        <taxon>Bacteria</taxon>
        <taxon>Pseudomonadati</taxon>
        <taxon>Pseudomonadota</taxon>
        <taxon>Alphaproteobacteria</taxon>
        <taxon>Hyphomicrobiales</taxon>
        <taxon>Rhizobiaceae</taxon>
        <taxon>Rhizobium/Agrobacterium group</taxon>
        <taxon>Rhizobium</taxon>
    </lineage>
</organism>
<evidence type="ECO:0000313" key="1">
    <source>
        <dbReference type="EMBL" id="TDK35209.1"/>
    </source>
</evidence>
<name>A0A4R5UH22_9HYPH</name>
<protein>
    <submittedName>
        <fullName evidence="1">DUF5131 family protein</fullName>
    </submittedName>
</protein>
<reference evidence="1 2" key="1">
    <citation type="submission" date="2019-03" db="EMBL/GenBank/DDBJ databases">
        <title>Rhizobium sp. nov., an bacterium isolated from biocrust in Mu Us Desert.</title>
        <authorList>
            <person name="Lixiong L."/>
        </authorList>
    </citation>
    <scope>NUCLEOTIDE SEQUENCE [LARGE SCALE GENOMIC DNA]</scope>
    <source>
        <strain evidence="1 2">SPY-1</strain>
    </source>
</reference>
<dbReference type="InterPro" id="IPR011101">
    <property type="entry name" value="DUF5131"/>
</dbReference>
<comment type="caution">
    <text evidence="1">The sequence shown here is derived from an EMBL/GenBank/DDBJ whole genome shotgun (WGS) entry which is preliminary data.</text>
</comment>
<accession>A0A4R5UH22</accession>
<evidence type="ECO:0000313" key="2">
    <source>
        <dbReference type="Proteomes" id="UP000295238"/>
    </source>
</evidence>
<keyword evidence="2" id="KW-1185">Reference proteome</keyword>
<gene>
    <name evidence="1" type="ORF">E2F50_13200</name>
</gene>
<proteinExistence type="predicted"/>
<dbReference type="EMBL" id="SMTL01000003">
    <property type="protein sequence ID" value="TDK35209.1"/>
    <property type="molecule type" value="Genomic_DNA"/>
</dbReference>
<dbReference type="Pfam" id="PF07505">
    <property type="entry name" value="DUF5131"/>
    <property type="match status" value="1"/>
</dbReference>
<dbReference type="AlphaFoldDB" id="A0A4R5UH22"/>
<dbReference type="OrthoDB" id="9787478at2"/>
<sequence length="59" mass="6510">MADTSFEWTDATWNTVASCTIMSAGCTNCYAIRVAARLDPICMEIYLGLTRKRDGLGMI</sequence>
<dbReference type="Proteomes" id="UP000295238">
    <property type="component" value="Unassembled WGS sequence"/>
</dbReference>